<protein>
    <recommendedName>
        <fullName evidence="1">Phage tail assembly chaperone-like domain-containing protein</fullName>
    </recommendedName>
</protein>
<proteinExistence type="predicted"/>
<dbReference type="AlphaFoldDB" id="A0A1T4UYT6"/>
<dbReference type="Gene3D" id="6.10.140.1310">
    <property type="match status" value="1"/>
</dbReference>
<feature type="domain" description="Phage tail assembly chaperone-like" evidence="1">
    <location>
        <begin position="15"/>
        <end position="72"/>
    </location>
</feature>
<gene>
    <name evidence="2" type="ORF">CZ814_03911</name>
</gene>
<dbReference type="OrthoDB" id="1685143at2"/>
<evidence type="ECO:0000259" key="1">
    <source>
        <dbReference type="Pfam" id="PF16778"/>
    </source>
</evidence>
<dbReference type="Proteomes" id="UP000191116">
    <property type="component" value="Unassembled WGS sequence"/>
</dbReference>
<reference evidence="2 3" key="1">
    <citation type="submission" date="2017-02" db="EMBL/GenBank/DDBJ databases">
        <authorList>
            <person name="Peterson S.W."/>
        </authorList>
    </citation>
    <scope>NUCLEOTIDE SEQUENCE [LARGE SCALE GENOMIC DNA]</scope>
    <source>
        <strain evidence="2 3">CECT 9189</strain>
    </source>
</reference>
<evidence type="ECO:0000313" key="2">
    <source>
        <dbReference type="EMBL" id="SKA57903.1"/>
    </source>
</evidence>
<organism evidence="2 3">
    <name type="scientific">Photobacterium toruni</name>
    <dbReference type="NCBI Taxonomy" id="1935446"/>
    <lineage>
        <taxon>Bacteria</taxon>
        <taxon>Pseudomonadati</taxon>
        <taxon>Pseudomonadota</taxon>
        <taxon>Gammaproteobacteria</taxon>
        <taxon>Vibrionales</taxon>
        <taxon>Vibrionaceae</taxon>
        <taxon>Photobacterium</taxon>
    </lineage>
</organism>
<dbReference type="InterPro" id="IPR031893">
    <property type="entry name" value="Phage_tail_APC"/>
</dbReference>
<name>A0A1T4UYT6_9GAMM</name>
<dbReference type="EMBL" id="FUWP01000043">
    <property type="protein sequence ID" value="SKA57903.1"/>
    <property type="molecule type" value="Genomic_DNA"/>
</dbReference>
<dbReference type="Pfam" id="PF16778">
    <property type="entry name" value="Phage_tail_APC"/>
    <property type="match status" value="1"/>
</dbReference>
<dbReference type="RefSeq" id="WP_080176534.1">
    <property type="nucleotide sequence ID" value="NZ_AP024854.1"/>
</dbReference>
<sequence length="74" mass="8627">MLIFKDGLHPECKWNEIRSCRDKLVAETDYTQVSDSPLSPEKKAEFTAYRQALRDLPQTYDNPDDIVWPTKPTI</sequence>
<accession>A0A1T4UYT6</accession>
<evidence type="ECO:0000313" key="3">
    <source>
        <dbReference type="Proteomes" id="UP000191116"/>
    </source>
</evidence>